<dbReference type="EMBL" id="CM055732">
    <property type="protein sequence ID" value="KAJ8012202.1"/>
    <property type="molecule type" value="Genomic_DNA"/>
</dbReference>
<accession>A0ACC2H8N2</accession>
<protein>
    <submittedName>
        <fullName evidence="1">Uncharacterized protein</fullName>
    </submittedName>
</protein>
<name>A0ACC2H8N2_DALPE</name>
<evidence type="ECO:0000313" key="1">
    <source>
        <dbReference type="EMBL" id="KAJ8012202.1"/>
    </source>
</evidence>
<organism evidence="1 2">
    <name type="scientific">Dallia pectoralis</name>
    <name type="common">Alaska blackfish</name>
    <dbReference type="NCBI Taxonomy" id="75939"/>
    <lineage>
        <taxon>Eukaryota</taxon>
        <taxon>Metazoa</taxon>
        <taxon>Chordata</taxon>
        <taxon>Craniata</taxon>
        <taxon>Vertebrata</taxon>
        <taxon>Euteleostomi</taxon>
        <taxon>Actinopterygii</taxon>
        <taxon>Neopterygii</taxon>
        <taxon>Teleostei</taxon>
        <taxon>Protacanthopterygii</taxon>
        <taxon>Esociformes</taxon>
        <taxon>Umbridae</taxon>
        <taxon>Dallia</taxon>
    </lineage>
</organism>
<evidence type="ECO:0000313" key="2">
    <source>
        <dbReference type="Proteomes" id="UP001157502"/>
    </source>
</evidence>
<gene>
    <name evidence="1" type="ORF">DPEC_G00066240</name>
</gene>
<proteinExistence type="predicted"/>
<comment type="caution">
    <text evidence="1">The sequence shown here is derived from an EMBL/GenBank/DDBJ whole genome shotgun (WGS) entry which is preliminary data.</text>
</comment>
<keyword evidence="2" id="KW-1185">Reference proteome</keyword>
<dbReference type="Proteomes" id="UP001157502">
    <property type="component" value="Chromosome 5"/>
</dbReference>
<sequence length="976" mass="109533">MSNDVTKKKGKATGEKKVHPDTGISSRAMSIMNSFVNDVFERIATEASRLTQYNKRSTITSREVQTAVRLLLPGELAKHAVSEGTKAVTKYTSSNVPFSPLDAKHFLNMSGGGSFVFTPAALRSLQLDKDMLERHKNKKQLSSNYMQNRETRRRAGSGPVRSSIYVRPPAQCKDLVIQNALYTGDVEAVRRFFPKGTTSNVIIEPQGGDMRWAARGEGYVLQFWNCLLVGDDLTLISILDDPECEDLIDATYDTSNLEEWKNFGNHYRTLRLWSLTYEQELTTPLHITSGRGFVDCLRHLLQRRANVDLAPGGITALHEGCERCQPECVKLLLSYGANSNAVSEDGLMPLHMCTQPESLECAKYLLQFGATINGRSLDEDNTPLHVAAQNGLLGHVELYLRYGAALEKQNYDNVTPLNAVCSQPQEKNDLERYAKVCEMLLRAGAYVTTEDQDKQSPLHMACKNVNPDMVDLLLAHGASVNTMCYSGDTPMQNVLKMVAYKPDHKPEKVVRSLLNHGSHRVWPEALPKVLQYCSVSPRTIEVLLNSYDRLKITADWMKAVPPEIFMEHKYFYESLFSLQNSPRSLQHLTRWKLRNHMQGRVHTMVPQLDLPTCIKNYLLLDFRDHLKHTDTLNNTTTEDRQECPSYRQKATVVFTMQRPGGQGAAFSIDSLIGTPQPRPGHLLYTGYPMFMPYRPLMIPQSLSHSHLPSGIPPLAPLASFAGRLTNTFCASLGQGMPSMVALTTTLPSFSDPPDNFYPPQELPGPRLSADPGTRRQESPHSDDVHGRDKGSDILNFSETFHTISGETKLYSSDDEKLDLKSAACSDREDREDSSAMDSENESFSDGNNCGSLSKKSKLKPGSQEALPPGSSSGKSRRRRTAFTSEQLLELEKEFHCKKYLSLTERSQIAHALKLSEVQVKIWFQNRRAKWKRIKAGNVNNRSGEPVRNPKIVVPIPVHVNRFAVRSQHQQIEQTRP</sequence>
<reference evidence="1" key="1">
    <citation type="submission" date="2021-05" db="EMBL/GenBank/DDBJ databases">
        <authorList>
            <person name="Pan Q."/>
            <person name="Jouanno E."/>
            <person name="Zahm M."/>
            <person name="Klopp C."/>
            <person name="Cabau C."/>
            <person name="Louis A."/>
            <person name="Berthelot C."/>
            <person name="Parey E."/>
            <person name="Roest Crollius H."/>
            <person name="Montfort J."/>
            <person name="Robinson-Rechavi M."/>
            <person name="Bouchez O."/>
            <person name="Lampietro C."/>
            <person name="Lopez Roques C."/>
            <person name="Donnadieu C."/>
            <person name="Postlethwait J."/>
            <person name="Bobe J."/>
            <person name="Dillon D."/>
            <person name="Chandos A."/>
            <person name="von Hippel F."/>
            <person name="Guiguen Y."/>
        </authorList>
    </citation>
    <scope>NUCLEOTIDE SEQUENCE</scope>
    <source>
        <strain evidence="1">YG-Jan2019</strain>
    </source>
</reference>